<dbReference type="GO" id="GO:0005886">
    <property type="term" value="C:plasma membrane"/>
    <property type="evidence" value="ECO:0007669"/>
    <property type="project" value="InterPro"/>
</dbReference>
<dbReference type="Pfam" id="PF09604">
    <property type="entry name" value="Potass_KdpF"/>
    <property type="match status" value="1"/>
</dbReference>
<keyword evidence="3" id="KW-1185">Reference proteome</keyword>
<dbReference type="RefSeq" id="WP_093522958.1">
    <property type="nucleotide sequence ID" value="NZ_FOIJ01000010.1"/>
</dbReference>
<evidence type="ECO:0000313" key="3">
    <source>
        <dbReference type="Proteomes" id="UP000199181"/>
    </source>
</evidence>
<keyword evidence="1" id="KW-0812">Transmembrane</keyword>
<dbReference type="NCBIfam" id="TIGR02115">
    <property type="entry name" value="potass_kdpF"/>
    <property type="match status" value="1"/>
</dbReference>
<evidence type="ECO:0000313" key="2">
    <source>
        <dbReference type="EMBL" id="SEU22079.1"/>
    </source>
</evidence>
<dbReference type="AlphaFoldDB" id="A0A1I0KCU1"/>
<keyword evidence="1" id="KW-1133">Transmembrane helix</keyword>
<gene>
    <name evidence="2" type="ORF">SAMN05443639_11088</name>
</gene>
<sequence length="29" mass="3293">MTFDYAAGAVLSVLLTVYLVYALLRPERF</sequence>
<feature type="transmembrane region" description="Helical" evidence="1">
    <location>
        <begin position="6"/>
        <end position="24"/>
    </location>
</feature>
<keyword evidence="1" id="KW-0472">Membrane</keyword>
<dbReference type="InterPro" id="IPR011726">
    <property type="entry name" value="KdpF"/>
</dbReference>
<accession>A0A1I0KCU1</accession>
<dbReference type="Proteomes" id="UP000199181">
    <property type="component" value="Unassembled WGS sequence"/>
</dbReference>
<reference evidence="3" key="1">
    <citation type="submission" date="2016-10" db="EMBL/GenBank/DDBJ databases">
        <authorList>
            <person name="Varghese N."/>
            <person name="Submissions S."/>
        </authorList>
    </citation>
    <scope>NUCLEOTIDE SEQUENCE [LARGE SCALE GENOMIC DNA]</scope>
    <source>
        <strain evidence="3">DSM 16858</strain>
    </source>
</reference>
<dbReference type="GO" id="GO:0008556">
    <property type="term" value="F:P-type potassium transmembrane transporter activity"/>
    <property type="evidence" value="ECO:0007669"/>
    <property type="project" value="InterPro"/>
</dbReference>
<protein>
    <submittedName>
        <fullName evidence="2">K+-transporting ATPase ATPase F chain</fullName>
    </submittedName>
</protein>
<proteinExistence type="predicted"/>
<organism evidence="2 3">
    <name type="scientific">Stigmatella erecta</name>
    <dbReference type="NCBI Taxonomy" id="83460"/>
    <lineage>
        <taxon>Bacteria</taxon>
        <taxon>Pseudomonadati</taxon>
        <taxon>Myxococcota</taxon>
        <taxon>Myxococcia</taxon>
        <taxon>Myxococcales</taxon>
        <taxon>Cystobacterineae</taxon>
        <taxon>Archangiaceae</taxon>
        <taxon>Stigmatella</taxon>
    </lineage>
</organism>
<name>A0A1I0KCU1_9BACT</name>
<evidence type="ECO:0000256" key="1">
    <source>
        <dbReference type="SAM" id="Phobius"/>
    </source>
</evidence>
<dbReference type="EMBL" id="FOIJ01000010">
    <property type="protein sequence ID" value="SEU22079.1"/>
    <property type="molecule type" value="Genomic_DNA"/>
</dbReference>